<evidence type="ECO:0000256" key="1">
    <source>
        <dbReference type="SAM" id="SignalP"/>
    </source>
</evidence>
<dbReference type="InterPro" id="IPR023614">
    <property type="entry name" value="Porin_dom_sf"/>
</dbReference>
<evidence type="ECO:0000313" key="4">
    <source>
        <dbReference type="Proteomes" id="UP000054823"/>
    </source>
</evidence>
<keyword evidence="1" id="KW-0732">Signal</keyword>
<dbReference type="SUPFAM" id="SSF56935">
    <property type="entry name" value="Porins"/>
    <property type="match status" value="1"/>
</dbReference>
<dbReference type="AlphaFoldDB" id="A0A0P1EMT1"/>
<name>A0A0P1EMT1_9RHOB</name>
<evidence type="ECO:0000259" key="2">
    <source>
        <dbReference type="Pfam" id="PF13609"/>
    </source>
</evidence>
<organism evidence="3 4">
    <name type="scientific">Shimia marina</name>
    <dbReference type="NCBI Taxonomy" id="321267"/>
    <lineage>
        <taxon>Bacteria</taxon>
        <taxon>Pseudomonadati</taxon>
        <taxon>Pseudomonadota</taxon>
        <taxon>Alphaproteobacteria</taxon>
        <taxon>Rhodobacterales</taxon>
        <taxon>Roseobacteraceae</taxon>
    </lineage>
</organism>
<proteinExistence type="predicted"/>
<evidence type="ECO:0000313" key="3">
    <source>
        <dbReference type="EMBL" id="CUH51658.1"/>
    </source>
</evidence>
<sequence length="235" mass="25407">MKTALSLILGLSTIAGAAQAFEFKGAELGLEYSRLQDKINGESVAKTTLDGSVEFGFLSNFAVQFDAARHDFSAISETGTTFTLHGIYDVNDQLALGAYWNRLDVAGTDAQYFGLEGKYDFGVGYTEVYFEKDNESGLDSTSVGIMGAWGVSEKLDLTAAFDYLDLSDDGDRKIYTFGTRYDLIENTTLTAELGIDDSSGLGRDQFFALGIEYNFGSNRGTTFGKRGGFNAIPGS</sequence>
<dbReference type="InterPro" id="IPR033900">
    <property type="entry name" value="Gram_neg_porin_domain"/>
</dbReference>
<dbReference type="Proteomes" id="UP000054823">
    <property type="component" value="Unassembled WGS sequence"/>
</dbReference>
<dbReference type="Gene3D" id="2.40.160.10">
    <property type="entry name" value="Porin"/>
    <property type="match status" value="1"/>
</dbReference>
<keyword evidence="4" id="KW-1185">Reference proteome</keyword>
<accession>A0A0P1EMT1</accession>
<dbReference type="STRING" id="321267.SHM7688_01097"/>
<dbReference type="EMBL" id="CYPW01000006">
    <property type="protein sequence ID" value="CUH51658.1"/>
    <property type="molecule type" value="Genomic_DNA"/>
</dbReference>
<reference evidence="3 4" key="1">
    <citation type="submission" date="2015-09" db="EMBL/GenBank/DDBJ databases">
        <authorList>
            <consortium name="Swine Surveillance"/>
        </authorList>
    </citation>
    <scope>NUCLEOTIDE SEQUENCE [LARGE SCALE GENOMIC DNA]</scope>
    <source>
        <strain evidence="3 4">CECT 7688</strain>
    </source>
</reference>
<dbReference type="GO" id="GO:0016020">
    <property type="term" value="C:membrane"/>
    <property type="evidence" value="ECO:0007669"/>
    <property type="project" value="InterPro"/>
</dbReference>
<feature type="domain" description="Porin" evidence="2">
    <location>
        <begin position="59"/>
        <end position="199"/>
    </location>
</feature>
<dbReference type="GO" id="GO:0015288">
    <property type="term" value="F:porin activity"/>
    <property type="evidence" value="ECO:0007669"/>
    <property type="project" value="InterPro"/>
</dbReference>
<gene>
    <name evidence="3" type="ORF">SHM7688_01097</name>
</gene>
<protein>
    <submittedName>
        <fullName evidence="3">Outer membrane protein (Porin)</fullName>
    </submittedName>
</protein>
<feature type="chain" id="PRO_5006061711" evidence="1">
    <location>
        <begin position="21"/>
        <end position="235"/>
    </location>
</feature>
<dbReference type="Pfam" id="PF13609">
    <property type="entry name" value="Porin_4"/>
    <property type="match status" value="1"/>
</dbReference>
<feature type="signal peptide" evidence="1">
    <location>
        <begin position="1"/>
        <end position="20"/>
    </location>
</feature>